<feature type="region of interest" description="Disordered" evidence="1">
    <location>
        <begin position="43"/>
        <end position="77"/>
    </location>
</feature>
<protein>
    <submittedName>
        <fullName evidence="2">Uncharacterized protein</fullName>
    </submittedName>
</protein>
<dbReference type="Proteomes" id="UP000324222">
    <property type="component" value="Unassembled WGS sequence"/>
</dbReference>
<evidence type="ECO:0000313" key="2">
    <source>
        <dbReference type="EMBL" id="MPC55326.1"/>
    </source>
</evidence>
<organism evidence="2 3">
    <name type="scientific">Portunus trituberculatus</name>
    <name type="common">Swimming crab</name>
    <name type="synonym">Neptunus trituberculatus</name>
    <dbReference type="NCBI Taxonomy" id="210409"/>
    <lineage>
        <taxon>Eukaryota</taxon>
        <taxon>Metazoa</taxon>
        <taxon>Ecdysozoa</taxon>
        <taxon>Arthropoda</taxon>
        <taxon>Crustacea</taxon>
        <taxon>Multicrustacea</taxon>
        <taxon>Malacostraca</taxon>
        <taxon>Eumalacostraca</taxon>
        <taxon>Eucarida</taxon>
        <taxon>Decapoda</taxon>
        <taxon>Pleocyemata</taxon>
        <taxon>Brachyura</taxon>
        <taxon>Eubrachyura</taxon>
        <taxon>Portunoidea</taxon>
        <taxon>Portunidae</taxon>
        <taxon>Portuninae</taxon>
        <taxon>Portunus</taxon>
    </lineage>
</organism>
<accession>A0A5B7GCN2</accession>
<evidence type="ECO:0000313" key="3">
    <source>
        <dbReference type="Proteomes" id="UP000324222"/>
    </source>
</evidence>
<dbReference type="EMBL" id="VSRR010013080">
    <property type="protein sequence ID" value="MPC55326.1"/>
    <property type="molecule type" value="Genomic_DNA"/>
</dbReference>
<proteinExistence type="predicted"/>
<feature type="compositionally biased region" description="Polar residues" evidence="1">
    <location>
        <begin position="56"/>
        <end position="72"/>
    </location>
</feature>
<dbReference type="AlphaFoldDB" id="A0A5B7GCN2"/>
<comment type="caution">
    <text evidence="2">The sequence shown here is derived from an EMBL/GenBank/DDBJ whole genome shotgun (WGS) entry which is preliminary data.</text>
</comment>
<evidence type="ECO:0000256" key="1">
    <source>
        <dbReference type="SAM" id="MobiDB-lite"/>
    </source>
</evidence>
<reference evidence="2 3" key="1">
    <citation type="submission" date="2019-05" db="EMBL/GenBank/DDBJ databases">
        <title>Another draft genome of Portunus trituberculatus and its Hox gene families provides insights of decapod evolution.</title>
        <authorList>
            <person name="Jeong J.-H."/>
            <person name="Song I."/>
            <person name="Kim S."/>
            <person name="Choi T."/>
            <person name="Kim D."/>
            <person name="Ryu S."/>
            <person name="Kim W."/>
        </authorList>
    </citation>
    <scope>NUCLEOTIDE SEQUENCE [LARGE SCALE GENOMIC DNA]</scope>
    <source>
        <tissue evidence="2">Muscle</tissue>
    </source>
</reference>
<name>A0A5B7GCN2_PORTR</name>
<sequence length="176" mass="19195">MHGADQSLTWQIKEESQNAALGKADSRIAGWCVARAMKHLTTKPHKERPPMERFDSTSTTNLHTPHTPPVTSRRSHKVSSKGVQVACAGFSLLPCKHTAILTGSNQELLATRSRSTLGHEIKDDTTIAFFLMTTAAVGKQQRKQPRRVHGFIFYCLDMAGADNGVLGQTLSCAVAV</sequence>
<keyword evidence="3" id="KW-1185">Reference proteome</keyword>
<gene>
    <name evidence="2" type="ORF">E2C01_049258</name>
</gene>